<protein>
    <submittedName>
        <fullName evidence="1">Uncharacterized protein</fullName>
    </submittedName>
</protein>
<keyword evidence="2" id="KW-1185">Reference proteome</keyword>
<gene>
    <name evidence="1" type="ORF">B0H63DRAFT_306188</name>
</gene>
<accession>A0AAE0N427</accession>
<evidence type="ECO:0000313" key="2">
    <source>
        <dbReference type="Proteomes" id="UP001285441"/>
    </source>
</evidence>
<sequence>MIFAVILFSNHVSGTALLRLFAFCLFSRLLFSFLLPQPPPPFPPWGFPILAIHPKAMKNSTGVTTPLLSVSALPWITGREE</sequence>
<dbReference type="AlphaFoldDB" id="A0AAE0N427"/>
<dbReference type="EMBL" id="JAULSW010000009">
    <property type="protein sequence ID" value="KAK3370046.1"/>
    <property type="molecule type" value="Genomic_DNA"/>
</dbReference>
<comment type="caution">
    <text evidence="1">The sequence shown here is derived from an EMBL/GenBank/DDBJ whole genome shotgun (WGS) entry which is preliminary data.</text>
</comment>
<dbReference type="Proteomes" id="UP001285441">
    <property type="component" value="Unassembled WGS sequence"/>
</dbReference>
<evidence type="ECO:0000313" key="1">
    <source>
        <dbReference type="EMBL" id="KAK3370046.1"/>
    </source>
</evidence>
<organism evidence="1 2">
    <name type="scientific">Podospora didyma</name>
    <dbReference type="NCBI Taxonomy" id="330526"/>
    <lineage>
        <taxon>Eukaryota</taxon>
        <taxon>Fungi</taxon>
        <taxon>Dikarya</taxon>
        <taxon>Ascomycota</taxon>
        <taxon>Pezizomycotina</taxon>
        <taxon>Sordariomycetes</taxon>
        <taxon>Sordariomycetidae</taxon>
        <taxon>Sordariales</taxon>
        <taxon>Podosporaceae</taxon>
        <taxon>Podospora</taxon>
    </lineage>
</organism>
<reference evidence="1" key="1">
    <citation type="journal article" date="2023" name="Mol. Phylogenet. Evol.">
        <title>Genome-scale phylogeny and comparative genomics of the fungal order Sordariales.</title>
        <authorList>
            <person name="Hensen N."/>
            <person name="Bonometti L."/>
            <person name="Westerberg I."/>
            <person name="Brannstrom I.O."/>
            <person name="Guillou S."/>
            <person name="Cros-Aarteil S."/>
            <person name="Calhoun S."/>
            <person name="Haridas S."/>
            <person name="Kuo A."/>
            <person name="Mondo S."/>
            <person name="Pangilinan J."/>
            <person name="Riley R."/>
            <person name="LaButti K."/>
            <person name="Andreopoulos B."/>
            <person name="Lipzen A."/>
            <person name="Chen C."/>
            <person name="Yan M."/>
            <person name="Daum C."/>
            <person name="Ng V."/>
            <person name="Clum A."/>
            <person name="Steindorff A."/>
            <person name="Ohm R.A."/>
            <person name="Martin F."/>
            <person name="Silar P."/>
            <person name="Natvig D.O."/>
            <person name="Lalanne C."/>
            <person name="Gautier V."/>
            <person name="Ament-Velasquez S.L."/>
            <person name="Kruys A."/>
            <person name="Hutchinson M.I."/>
            <person name="Powell A.J."/>
            <person name="Barry K."/>
            <person name="Miller A.N."/>
            <person name="Grigoriev I.V."/>
            <person name="Debuchy R."/>
            <person name="Gladieux P."/>
            <person name="Hiltunen Thoren M."/>
            <person name="Johannesson H."/>
        </authorList>
    </citation>
    <scope>NUCLEOTIDE SEQUENCE</scope>
    <source>
        <strain evidence="1">CBS 232.78</strain>
    </source>
</reference>
<name>A0AAE0N427_9PEZI</name>
<proteinExistence type="predicted"/>
<reference evidence="1" key="2">
    <citation type="submission" date="2023-06" db="EMBL/GenBank/DDBJ databases">
        <authorList>
            <consortium name="Lawrence Berkeley National Laboratory"/>
            <person name="Haridas S."/>
            <person name="Hensen N."/>
            <person name="Bonometti L."/>
            <person name="Westerberg I."/>
            <person name="Brannstrom I.O."/>
            <person name="Guillou S."/>
            <person name="Cros-Aarteil S."/>
            <person name="Calhoun S."/>
            <person name="Kuo A."/>
            <person name="Mondo S."/>
            <person name="Pangilinan J."/>
            <person name="Riley R."/>
            <person name="LaButti K."/>
            <person name="Andreopoulos B."/>
            <person name="Lipzen A."/>
            <person name="Chen C."/>
            <person name="Yanf M."/>
            <person name="Daum C."/>
            <person name="Ng V."/>
            <person name="Clum A."/>
            <person name="Steindorff A."/>
            <person name="Ohm R."/>
            <person name="Martin F."/>
            <person name="Silar P."/>
            <person name="Natvig D."/>
            <person name="Lalanne C."/>
            <person name="Gautier V."/>
            <person name="Ament-velasquez S.L."/>
            <person name="Kruys A."/>
            <person name="Hutchinson M.I."/>
            <person name="Powell A.J."/>
            <person name="Barry K."/>
            <person name="Miller A.N."/>
            <person name="Grigoriev I.V."/>
            <person name="Debuchy R."/>
            <person name="Gladieux P."/>
            <person name="Thoren M.H."/>
            <person name="Johannesson H."/>
        </authorList>
    </citation>
    <scope>NUCLEOTIDE SEQUENCE</scope>
    <source>
        <strain evidence="1">CBS 232.78</strain>
    </source>
</reference>